<dbReference type="Gene3D" id="2.170.130.10">
    <property type="entry name" value="TonB-dependent receptor, plug domain"/>
    <property type="match status" value="1"/>
</dbReference>
<sequence length="169" mass="18742">MKKLFVLLLSMTPLFLFAQSGSKAATAQTPSKDQLCVVDNKVITRQELDKVNPENVVDIQVLNSAAAKALYGDSGVNGAIIVVTKKFAISSYQEKFSDFSADYESYLTSHGTDDKQFIYIINNMALPKDKNEVRKLYDIPKDKIESVVFIQDQPEGSKILAKVAITTKK</sequence>
<reference evidence="2 3" key="1">
    <citation type="submission" date="2020-05" db="EMBL/GenBank/DDBJ databases">
        <title>Mucilaginibacter mali sp. nov.</title>
        <authorList>
            <person name="Kim H.S."/>
            <person name="Lee K.C."/>
            <person name="Suh M.K."/>
            <person name="Kim J.-S."/>
            <person name="Han K.-I."/>
            <person name="Eom M.K."/>
            <person name="Shin Y.K."/>
            <person name="Lee J.-S."/>
        </authorList>
    </citation>
    <scope>NUCLEOTIDE SEQUENCE [LARGE SCALE GENOMIC DNA]</scope>
    <source>
        <strain evidence="2 3">G2-14</strain>
    </source>
</reference>
<dbReference type="AlphaFoldDB" id="A0A7D4UNM6"/>
<protein>
    <recommendedName>
        <fullName evidence="4">TonB-dependent receptor plug domain-containing protein</fullName>
    </recommendedName>
</protein>
<evidence type="ECO:0008006" key="4">
    <source>
        <dbReference type="Google" id="ProtNLM"/>
    </source>
</evidence>
<dbReference type="KEGG" id="mmab:HQ865_04905"/>
<dbReference type="SUPFAM" id="SSF56935">
    <property type="entry name" value="Porins"/>
    <property type="match status" value="1"/>
</dbReference>
<evidence type="ECO:0000256" key="1">
    <source>
        <dbReference type="SAM" id="SignalP"/>
    </source>
</evidence>
<proteinExistence type="predicted"/>
<name>A0A7D4UNM6_9SPHI</name>
<accession>A0A7D4UNM6</accession>
<dbReference type="RefSeq" id="WP_173413815.1">
    <property type="nucleotide sequence ID" value="NZ_CP054139.1"/>
</dbReference>
<feature type="signal peptide" evidence="1">
    <location>
        <begin position="1"/>
        <end position="18"/>
    </location>
</feature>
<evidence type="ECO:0000313" key="3">
    <source>
        <dbReference type="Proteomes" id="UP000505355"/>
    </source>
</evidence>
<organism evidence="2 3">
    <name type="scientific">Mucilaginibacter mali</name>
    <dbReference type="NCBI Taxonomy" id="2740462"/>
    <lineage>
        <taxon>Bacteria</taxon>
        <taxon>Pseudomonadati</taxon>
        <taxon>Bacteroidota</taxon>
        <taxon>Sphingobacteriia</taxon>
        <taxon>Sphingobacteriales</taxon>
        <taxon>Sphingobacteriaceae</taxon>
        <taxon>Mucilaginibacter</taxon>
    </lineage>
</organism>
<feature type="chain" id="PRO_5028969456" description="TonB-dependent receptor plug domain-containing protein" evidence="1">
    <location>
        <begin position="19"/>
        <end position="169"/>
    </location>
</feature>
<evidence type="ECO:0000313" key="2">
    <source>
        <dbReference type="EMBL" id="QKJ29120.1"/>
    </source>
</evidence>
<dbReference type="EMBL" id="CP054139">
    <property type="protein sequence ID" value="QKJ29120.1"/>
    <property type="molecule type" value="Genomic_DNA"/>
</dbReference>
<gene>
    <name evidence="2" type="ORF">HQ865_04905</name>
</gene>
<keyword evidence="1" id="KW-0732">Signal</keyword>
<keyword evidence="3" id="KW-1185">Reference proteome</keyword>
<dbReference type="Proteomes" id="UP000505355">
    <property type="component" value="Chromosome"/>
</dbReference>
<dbReference type="InterPro" id="IPR037066">
    <property type="entry name" value="Plug_dom_sf"/>
</dbReference>